<feature type="transmembrane region" description="Helical" evidence="19">
    <location>
        <begin position="12"/>
        <end position="31"/>
    </location>
</feature>
<evidence type="ECO:0000256" key="5">
    <source>
        <dbReference type="ARBA" id="ARBA00022553"/>
    </source>
</evidence>
<evidence type="ECO:0000256" key="10">
    <source>
        <dbReference type="ARBA" id="ARBA00022840"/>
    </source>
</evidence>
<dbReference type="FunFam" id="1.10.287.130:FF:000002">
    <property type="entry name" value="Two-component osmosensing histidine kinase"/>
    <property type="match status" value="1"/>
</dbReference>
<dbReference type="InterPro" id="IPR001789">
    <property type="entry name" value="Sig_transdc_resp-reg_receiver"/>
</dbReference>
<dbReference type="InterPro" id="IPR013767">
    <property type="entry name" value="PAS_fold"/>
</dbReference>
<evidence type="ECO:0000256" key="15">
    <source>
        <dbReference type="ARBA" id="ARBA00068150"/>
    </source>
</evidence>
<keyword evidence="12" id="KW-0902">Two-component regulatory system</keyword>
<dbReference type="InterPro" id="IPR001610">
    <property type="entry name" value="PAC"/>
</dbReference>
<dbReference type="Gene3D" id="3.40.50.2300">
    <property type="match status" value="2"/>
</dbReference>
<comment type="subcellular location">
    <subcellularLocation>
        <location evidence="2">Cell membrane</location>
        <topology evidence="2">Multi-pass membrane protein</topology>
    </subcellularLocation>
</comment>
<dbReference type="SUPFAM" id="SSF55785">
    <property type="entry name" value="PYP-like sensor domain (PAS domain)"/>
    <property type="match status" value="2"/>
</dbReference>
<dbReference type="Gene3D" id="3.30.565.10">
    <property type="entry name" value="Histidine kinase-like ATPase, C-terminal domain"/>
    <property type="match status" value="1"/>
</dbReference>
<dbReference type="CDD" id="cd00082">
    <property type="entry name" value="HisKA"/>
    <property type="match status" value="1"/>
</dbReference>
<sequence>MTGKNSHLCKFLGFIGLTVSVLLVGLTKVAAVQKNQTQDYIHFVELTSEVKLQEEVLTSSLVTYAYTGDEKWQEKYAGAVQKLAQSLVDLKLILNNQYAGLYQSLLDVNQALYNHEHLVIAQVKQQQLTVARGLLNQANYKADKQAFSQILSQLVEQFENAFSVIEPNKKLNLTVQQKNWLLQNKHMRIGVDPDWRPFEFVDLAGQHQGIISDYRKIIEQKLNINFQVVDADSWEDVMSMANARQIDVIPGLAKTPQRSENLLFSDPYLKIPTVLVTRREVPKIKGLANVRALKVGVVKGYANTEWAQAQYPDINYVFVDSISKGLKAVSESQLDGMLANKLSAIERVNALALTNLKVNFDTEFVFEVAMGVRKDWPELVEILNLVLATITPVQREQIRRTWLTKQLEEQVVLSDIKNIQQGHEFPLVQLVVITLGLAVAFLVLALYLSKNSGEVLSFFQSGRLRMFAMLSLAAVLVVVFALTWNSLQREESIAKQRTGQTLTTVLRSTHATLDNWVKDRLRLISLIASESSLNTLFSEATRASEEPSALSDYRSLLELDDLNAKNWKIYMLLTDGTAVFKGTPSFTHIQSQINKVVFGGRPLFLPPTRRSPQDPAYLYFAAPVLDYSGKAIAAVVAEIDPNEEFSNIFKNGRIGQTGETYAINQAGYLISESRFNDELIARSQLQPAQSSLLNVRVANNSELTVAAQQVLYGTSNVRTETYVDFRGKPVFGAWVWNDELKLGVISEIDEQEAMQAFSISRNTLYSVLGVTLFLSFSLMAINAWVAERANRSLLKARDELEEKVNERTADLTKSQTQLYNLIESAPDPMVVTNAKGAISIVNRRAEEMFGYERAELLGQNVEILMPAEYRQAHVSYRASYLKRPEFRGMRQNRNLEALTKTGRLIPVEISLSPIESDEGLLVASSLRDITDRKAAEKAIAESRQLLQTVIDNSPALIYLKDLQGRYMLVNKEWRKITKLDLDDLVGLTDKQLFPAKIADKFIENDLKVAQSLETLQTEETLTREDGRVEIFMSYKFPVHDADGNLMAVGGISTDITELVQAREYANQANQAKSDFLANMSHEIRTPMNAIIGMSHLALQTDLDQKQRSYIDKVHRSAEALLGIINDILDFSKIEAGKLNIEKVPFRLEDVLDDLTNLVGLKAEEKGIELHYSVAADMPLALIGDPLRLGQILVNLGNNAVKFTETGGEVVVSLWAEDVEQEQIVLNCCVKDTGIGMSAEHQNKLFQSFSQADSSTTRKYGGTGLGLTICKKLTEMMNGEIWVESELGHGSEFCFKVLIDKQKNAQNNYSVDSARLGALRILVVDDNATARDIFTTMLTGFGFRAEQAQDGHDALAILLNTSEADPFHLVIMDWKMPGMDGVATAQQIQAKLSYVPSIIMVTAYGKEDAIDAASELDIKGFLTKPITPSSMLDEILLAMGKEVARPANTDTTDELAKQAAESLQGAKILLVEDNEMNQELAVELLNQNHISVELANNGQEAVDMLDKQVYDGVLMDCQMPIMDGYTATRIIREKAKFKDFPIIAMTANAMAGDREKVIDAGMNDHIAKPINVDDMFIVMAKWIKPAKPIKGQGPVVIENDDSISVPEIEGIDSTKGLATTQGNKKLYLKLLQSFYNNSKNFEQELTQAIDADNVDLAKRLVHTLKGTSGNIGAEQTHRAAKSLEEAISSSDAALEVHKQTLLQALNKVLTAISAADLTTEKQVQNFDEEKVAELMAELESAIADFDTSAVDVVEQLLPMFAGSNQEALLAELAQAINQFDFTAAQALLAEFNQGD</sequence>
<dbReference type="SMART" id="SM00388">
    <property type="entry name" value="HisKA"/>
    <property type="match status" value="1"/>
</dbReference>
<feature type="domain" description="PAS" evidence="22">
    <location>
        <begin position="942"/>
        <end position="986"/>
    </location>
</feature>
<dbReference type="Pfam" id="PF00497">
    <property type="entry name" value="SBP_bac_3"/>
    <property type="match status" value="1"/>
</dbReference>
<dbReference type="SMART" id="SM00091">
    <property type="entry name" value="PAS"/>
    <property type="match status" value="2"/>
</dbReference>
<evidence type="ECO:0000259" key="23">
    <source>
        <dbReference type="PROSITE" id="PS50113"/>
    </source>
</evidence>
<keyword evidence="8" id="KW-0547">Nucleotide-binding</keyword>
<evidence type="ECO:0000256" key="13">
    <source>
        <dbReference type="ARBA" id="ARBA00023136"/>
    </source>
</evidence>
<dbReference type="InterPro" id="IPR003661">
    <property type="entry name" value="HisK_dim/P_dom"/>
</dbReference>
<dbReference type="CDD" id="cd16922">
    <property type="entry name" value="HATPase_EvgS-ArcB-TorS-like"/>
    <property type="match status" value="1"/>
</dbReference>
<evidence type="ECO:0000259" key="22">
    <source>
        <dbReference type="PROSITE" id="PS50112"/>
    </source>
</evidence>
<dbReference type="Pfam" id="PF00512">
    <property type="entry name" value="HisKA"/>
    <property type="match status" value="1"/>
</dbReference>
<dbReference type="InterPro" id="IPR008207">
    <property type="entry name" value="Sig_transdc_His_kin_Hpt_dom"/>
</dbReference>
<dbReference type="Pfam" id="PF01627">
    <property type="entry name" value="Hpt"/>
    <property type="match status" value="1"/>
</dbReference>
<feature type="domain" description="Response regulatory" evidence="21">
    <location>
        <begin position="1319"/>
        <end position="1438"/>
    </location>
</feature>
<dbReference type="InterPro" id="IPR005467">
    <property type="entry name" value="His_kinase_dom"/>
</dbReference>
<feature type="transmembrane region" description="Helical" evidence="19">
    <location>
        <begin position="764"/>
        <end position="785"/>
    </location>
</feature>
<feature type="domain" description="Histidine kinase" evidence="20">
    <location>
        <begin position="1078"/>
        <end position="1300"/>
    </location>
</feature>
<evidence type="ECO:0000256" key="4">
    <source>
        <dbReference type="ARBA" id="ARBA00022475"/>
    </source>
</evidence>
<dbReference type="PROSITE" id="PS50109">
    <property type="entry name" value="HIS_KIN"/>
    <property type="match status" value="1"/>
</dbReference>
<dbReference type="InterPro" id="IPR003594">
    <property type="entry name" value="HATPase_dom"/>
</dbReference>
<dbReference type="InterPro" id="IPR000700">
    <property type="entry name" value="PAS-assoc_C"/>
</dbReference>
<proteinExistence type="predicted"/>
<dbReference type="EC" id="2.7.13.3" evidence="3"/>
<dbReference type="InterPro" id="IPR011006">
    <property type="entry name" value="CheY-like_superfamily"/>
</dbReference>
<evidence type="ECO:0000256" key="19">
    <source>
        <dbReference type="SAM" id="Phobius"/>
    </source>
</evidence>
<comment type="catalytic activity">
    <reaction evidence="1">
        <text>ATP + protein L-histidine = ADP + protein N-phospho-L-histidine.</text>
        <dbReference type="EC" id="2.7.13.3"/>
    </reaction>
</comment>
<evidence type="ECO:0000256" key="6">
    <source>
        <dbReference type="ARBA" id="ARBA00022679"/>
    </source>
</evidence>
<feature type="modified residue" description="4-aspartylphosphate" evidence="17">
    <location>
        <position position="1515"/>
    </location>
</feature>
<feature type="domain" description="PAC" evidence="23">
    <location>
        <begin position="1015"/>
        <end position="1067"/>
    </location>
</feature>
<evidence type="ECO:0000256" key="2">
    <source>
        <dbReference type="ARBA" id="ARBA00004651"/>
    </source>
</evidence>
<dbReference type="GO" id="GO:0006355">
    <property type="term" value="P:regulation of DNA-templated transcription"/>
    <property type="evidence" value="ECO:0007669"/>
    <property type="project" value="InterPro"/>
</dbReference>
<evidence type="ECO:0000256" key="7">
    <source>
        <dbReference type="ARBA" id="ARBA00022692"/>
    </source>
</evidence>
<dbReference type="InterPro" id="IPR035965">
    <property type="entry name" value="PAS-like_dom_sf"/>
</dbReference>
<dbReference type="CDD" id="cd00130">
    <property type="entry name" value="PAS"/>
    <property type="match status" value="2"/>
</dbReference>
<dbReference type="InterPro" id="IPR013656">
    <property type="entry name" value="PAS_4"/>
</dbReference>
<evidence type="ECO:0000256" key="1">
    <source>
        <dbReference type="ARBA" id="ARBA00000085"/>
    </source>
</evidence>
<evidence type="ECO:0000256" key="9">
    <source>
        <dbReference type="ARBA" id="ARBA00022777"/>
    </source>
</evidence>
<dbReference type="PROSITE" id="PS50894">
    <property type="entry name" value="HPT"/>
    <property type="match status" value="1"/>
</dbReference>
<feature type="coiled-coil region" evidence="18">
    <location>
        <begin position="786"/>
        <end position="817"/>
    </location>
</feature>
<feature type="transmembrane region" description="Helical" evidence="19">
    <location>
        <begin position="467"/>
        <end position="487"/>
    </location>
</feature>
<keyword evidence="11 19" id="KW-1133">Transmembrane helix</keyword>
<evidence type="ECO:0000259" key="20">
    <source>
        <dbReference type="PROSITE" id="PS50109"/>
    </source>
</evidence>
<evidence type="ECO:0000259" key="24">
    <source>
        <dbReference type="PROSITE" id="PS50894"/>
    </source>
</evidence>
<reference evidence="25 26" key="1">
    <citation type="journal article" date="2014" name="Genome Announc.">
        <title>Draft Genome Sequence of the Agar-Degrading Bacterium Catenovulum sp. Strain DS-2, Isolated from Intestines of Haliotis diversicolor.</title>
        <authorList>
            <person name="Shan D."/>
            <person name="Li X."/>
            <person name="Gu Z."/>
            <person name="Wei G."/>
            <person name="Gao Z."/>
            <person name="Shao Z."/>
        </authorList>
    </citation>
    <scope>NUCLEOTIDE SEQUENCE [LARGE SCALE GENOMIC DNA]</scope>
    <source>
        <strain evidence="25 26">DS-2</strain>
    </source>
</reference>
<dbReference type="PROSITE" id="PS50113">
    <property type="entry name" value="PAC"/>
    <property type="match status" value="2"/>
</dbReference>
<dbReference type="RefSeq" id="WP_051479729.1">
    <property type="nucleotide sequence ID" value="NZ_ARZY01000012.1"/>
</dbReference>
<dbReference type="SUPFAM" id="SSF47226">
    <property type="entry name" value="Histidine-containing phosphotransfer domain, HPT domain"/>
    <property type="match status" value="1"/>
</dbReference>
<evidence type="ECO:0000256" key="3">
    <source>
        <dbReference type="ARBA" id="ARBA00012438"/>
    </source>
</evidence>
<dbReference type="Gene3D" id="3.30.450.20">
    <property type="entry name" value="PAS domain"/>
    <property type="match status" value="3"/>
</dbReference>
<dbReference type="eggNOG" id="COG0834">
    <property type="taxonomic scope" value="Bacteria"/>
</dbReference>
<keyword evidence="7 19" id="KW-0812">Transmembrane</keyword>
<keyword evidence="26" id="KW-1185">Reference proteome</keyword>
<dbReference type="NCBIfam" id="TIGR00229">
    <property type="entry name" value="sensory_box"/>
    <property type="match status" value="2"/>
</dbReference>
<evidence type="ECO:0000256" key="8">
    <source>
        <dbReference type="ARBA" id="ARBA00022741"/>
    </source>
</evidence>
<evidence type="ECO:0000256" key="11">
    <source>
        <dbReference type="ARBA" id="ARBA00022989"/>
    </source>
</evidence>
<dbReference type="SMART" id="SM00387">
    <property type="entry name" value="HATPase_c"/>
    <property type="match status" value="1"/>
</dbReference>
<evidence type="ECO:0000256" key="16">
    <source>
        <dbReference type="PROSITE-ProRule" id="PRU00110"/>
    </source>
</evidence>
<evidence type="ECO:0000313" key="26">
    <source>
        <dbReference type="Proteomes" id="UP000019276"/>
    </source>
</evidence>
<dbReference type="PROSITE" id="PS50112">
    <property type="entry name" value="PAS"/>
    <property type="match status" value="2"/>
</dbReference>
<dbReference type="InterPro" id="IPR036097">
    <property type="entry name" value="HisK_dim/P_sf"/>
</dbReference>
<dbReference type="Pfam" id="PF00072">
    <property type="entry name" value="Response_reg"/>
    <property type="match status" value="2"/>
</dbReference>
<name>W7QRB6_9ALTE</name>
<dbReference type="SUPFAM" id="SSF55874">
    <property type="entry name" value="ATPase domain of HSP90 chaperone/DNA topoisomerase II/histidine kinase"/>
    <property type="match status" value="1"/>
</dbReference>
<keyword evidence="5 17" id="KW-0597">Phosphoprotein</keyword>
<dbReference type="CDD" id="cd00088">
    <property type="entry name" value="HPT"/>
    <property type="match status" value="1"/>
</dbReference>
<dbReference type="GO" id="GO:0000155">
    <property type="term" value="F:phosphorelay sensor kinase activity"/>
    <property type="evidence" value="ECO:0007669"/>
    <property type="project" value="InterPro"/>
</dbReference>
<feature type="domain" description="Response regulatory" evidence="21">
    <location>
        <begin position="1466"/>
        <end position="1582"/>
    </location>
</feature>
<feature type="modified residue" description="4-aspartylphosphate" evidence="17">
    <location>
        <position position="1372"/>
    </location>
</feature>
<evidence type="ECO:0000256" key="17">
    <source>
        <dbReference type="PROSITE-ProRule" id="PRU00169"/>
    </source>
</evidence>
<organism evidence="25 26">
    <name type="scientific">Catenovulum agarivorans DS-2</name>
    <dbReference type="NCBI Taxonomy" id="1328313"/>
    <lineage>
        <taxon>Bacteria</taxon>
        <taxon>Pseudomonadati</taxon>
        <taxon>Pseudomonadota</taxon>
        <taxon>Gammaproteobacteria</taxon>
        <taxon>Alteromonadales</taxon>
        <taxon>Alteromonadaceae</taxon>
        <taxon>Catenovulum</taxon>
    </lineage>
</organism>
<dbReference type="Pfam" id="PF08448">
    <property type="entry name" value="PAS_4"/>
    <property type="match status" value="1"/>
</dbReference>
<keyword evidence="9 25" id="KW-0418">Kinase</keyword>
<dbReference type="InterPro" id="IPR036890">
    <property type="entry name" value="HATPase_C_sf"/>
</dbReference>
<comment type="subunit">
    <text evidence="14">At low DSF concentrations, interacts with RpfF.</text>
</comment>
<dbReference type="OrthoDB" id="9810730at2"/>
<dbReference type="CDD" id="cd01007">
    <property type="entry name" value="PBP2_BvgS_HisK_like"/>
    <property type="match status" value="1"/>
</dbReference>
<dbReference type="SMART" id="SM00073">
    <property type="entry name" value="HPT"/>
    <property type="match status" value="1"/>
</dbReference>
<dbReference type="GO" id="GO:0005524">
    <property type="term" value="F:ATP binding"/>
    <property type="evidence" value="ECO:0007669"/>
    <property type="project" value="UniProtKB-KW"/>
</dbReference>
<evidence type="ECO:0000313" key="25">
    <source>
        <dbReference type="EMBL" id="EWH10413.1"/>
    </source>
</evidence>
<dbReference type="InterPro" id="IPR000014">
    <property type="entry name" value="PAS"/>
</dbReference>
<dbReference type="PANTHER" id="PTHR45339">
    <property type="entry name" value="HYBRID SIGNAL TRANSDUCTION HISTIDINE KINASE J"/>
    <property type="match status" value="1"/>
</dbReference>
<feature type="domain" description="PAC" evidence="23">
    <location>
        <begin position="891"/>
        <end position="941"/>
    </location>
</feature>
<gene>
    <name evidence="25" type="ORF">DS2_08068</name>
</gene>
<comment type="caution">
    <text evidence="25">The sequence shown here is derived from an EMBL/GenBank/DDBJ whole genome shotgun (WGS) entry which is preliminary data.</text>
</comment>
<dbReference type="PROSITE" id="PS50110">
    <property type="entry name" value="RESPONSE_REGULATORY"/>
    <property type="match status" value="2"/>
</dbReference>
<feature type="domain" description="HPt" evidence="24">
    <location>
        <begin position="1622"/>
        <end position="1714"/>
    </location>
</feature>
<keyword evidence="13 19" id="KW-0472">Membrane</keyword>
<dbReference type="SMART" id="SM00448">
    <property type="entry name" value="REC"/>
    <property type="match status" value="2"/>
</dbReference>
<dbReference type="Gene3D" id="1.10.287.130">
    <property type="match status" value="1"/>
</dbReference>
<accession>W7QRB6</accession>
<dbReference type="PATRIC" id="fig|1328313.3.peg.1648"/>
<dbReference type="FunFam" id="3.30.565.10:FF:000010">
    <property type="entry name" value="Sensor histidine kinase RcsC"/>
    <property type="match status" value="1"/>
</dbReference>
<dbReference type="InterPro" id="IPR004358">
    <property type="entry name" value="Sig_transdc_His_kin-like_C"/>
</dbReference>
<dbReference type="PANTHER" id="PTHR45339:SF1">
    <property type="entry name" value="HYBRID SIGNAL TRANSDUCTION HISTIDINE KINASE J"/>
    <property type="match status" value="1"/>
</dbReference>
<protein>
    <recommendedName>
        <fullName evidence="15">Sensory/regulatory protein RpfC</fullName>
        <ecNumber evidence="3">2.7.13.3</ecNumber>
    </recommendedName>
</protein>
<dbReference type="STRING" id="1328313.DS2_08068"/>
<dbReference type="EMBL" id="ARZY01000012">
    <property type="protein sequence ID" value="EWH10413.1"/>
    <property type="molecule type" value="Genomic_DNA"/>
</dbReference>
<dbReference type="Gene3D" id="3.40.190.10">
    <property type="entry name" value="Periplasmic binding protein-like II"/>
    <property type="match status" value="2"/>
</dbReference>
<dbReference type="SMART" id="SM00062">
    <property type="entry name" value="PBPb"/>
    <property type="match status" value="1"/>
</dbReference>
<dbReference type="GO" id="GO:0005886">
    <property type="term" value="C:plasma membrane"/>
    <property type="evidence" value="ECO:0007669"/>
    <property type="project" value="UniProtKB-SubCell"/>
</dbReference>
<dbReference type="Proteomes" id="UP000019276">
    <property type="component" value="Unassembled WGS sequence"/>
</dbReference>
<dbReference type="eggNOG" id="COG4251">
    <property type="taxonomic scope" value="Bacteria"/>
</dbReference>
<evidence type="ECO:0000256" key="18">
    <source>
        <dbReference type="SAM" id="Coils"/>
    </source>
</evidence>
<dbReference type="InterPro" id="IPR001638">
    <property type="entry name" value="Solute-binding_3/MltF_N"/>
</dbReference>
<evidence type="ECO:0000256" key="14">
    <source>
        <dbReference type="ARBA" id="ARBA00064003"/>
    </source>
</evidence>
<feature type="transmembrane region" description="Helical" evidence="19">
    <location>
        <begin position="427"/>
        <end position="447"/>
    </location>
</feature>
<dbReference type="Gene3D" id="1.20.120.160">
    <property type="entry name" value="HPT domain"/>
    <property type="match status" value="1"/>
</dbReference>
<dbReference type="SUPFAM" id="SSF47384">
    <property type="entry name" value="Homodimeric domain of signal transducing histidine kinase"/>
    <property type="match status" value="1"/>
</dbReference>
<dbReference type="Pfam" id="PF02518">
    <property type="entry name" value="HATPase_c"/>
    <property type="match status" value="1"/>
</dbReference>
<feature type="domain" description="PAS" evidence="22">
    <location>
        <begin position="814"/>
        <end position="866"/>
    </location>
</feature>
<keyword evidence="10" id="KW-0067">ATP-binding</keyword>
<evidence type="ECO:0000259" key="21">
    <source>
        <dbReference type="PROSITE" id="PS50110"/>
    </source>
</evidence>
<feature type="modified residue" description="Phosphohistidine" evidence="16">
    <location>
        <position position="1661"/>
    </location>
</feature>
<dbReference type="SUPFAM" id="SSF53850">
    <property type="entry name" value="Periplasmic binding protein-like II"/>
    <property type="match status" value="1"/>
</dbReference>
<keyword evidence="6" id="KW-0808">Transferase</keyword>
<keyword evidence="4" id="KW-1003">Cell membrane</keyword>
<keyword evidence="18" id="KW-0175">Coiled coil</keyword>
<dbReference type="SUPFAM" id="SSF52172">
    <property type="entry name" value="CheY-like"/>
    <property type="match status" value="2"/>
</dbReference>
<dbReference type="Pfam" id="PF00989">
    <property type="entry name" value="PAS"/>
    <property type="match status" value="1"/>
</dbReference>
<dbReference type="CDD" id="cd17546">
    <property type="entry name" value="REC_hyHK_CKI1_RcsC-like"/>
    <property type="match status" value="2"/>
</dbReference>
<dbReference type="eggNOG" id="COG0642">
    <property type="taxonomic scope" value="Bacteria"/>
</dbReference>
<evidence type="ECO:0000256" key="12">
    <source>
        <dbReference type="ARBA" id="ARBA00023012"/>
    </source>
</evidence>
<dbReference type="InterPro" id="IPR036641">
    <property type="entry name" value="HPT_dom_sf"/>
</dbReference>
<dbReference type="SMART" id="SM00086">
    <property type="entry name" value="PAC"/>
    <property type="match status" value="2"/>
</dbReference>
<dbReference type="PRINTS" id="PR00344">
    <property type="entry name" value="BCTRLSENSOR"/>
</dbReference>